<dbReference type="EMBL" id="JBEUOH010000028">
    <property type="protein sequence ID" value="KAL0859180.1"/>
    <property type="molecule type" value="Genomic_DNA"/>
</dbReference>
<evidence type="ECO:0000313" key="7">
    <source>
        <dbReference type="EMBL" id="KAL0859180.1"/>
    </source>
</evidence>
<evidence type="ECO:0000256" key="1">
    <source>
        <dbReference type="ARBA" id="ARBA00022723"/>
    </source>
</evidence>
<dbReference type="PROSITE" id="PS50950">
    <property type="entry name" value="ZF_THAP"/>
    <property type="match status" value="1"/>
</dbReference>
<evidence type="ECO:0000256" key="3">
    <source>
        <dbReference type="ARBA" id="ARBA00022833"/>
    </source>
</evidence>
<dbReference type="SMART" id="SM00980">
    <property type="entry name" value="THAP"/>
    <property type="match status" value="1"/>
</dbReference>
<dbReference type="InterPro" id="IPR038441">
    <property type="entry name" value="THAP_Znf_sf"/>
</dbReference>
<protein>
    <recommendedName>
        <fullName evidence="6">THAP-type domain-containing protein</fullName>
    </recommendedName>
</protein>
<keyword evidence="3" id="KW-0862">Zinc</keyword>
<evidence type="ECO:0000313" key="8">
    <source>
        <dbReference type="Proteomes" id="UP001549920"/>
    </source>
</evidence>
<comment type="caution">
    <text evidence="7">The sequence shown here is derived from an EMBL/GenBank/DDBJ whole genome shotgun (WGS) entry which is preliminary data.</text>
</comment>
<dbReference type="SMART" id="SM00692">
    <property type="entry name" value="DM3"/>
    <property type="match status" value="1"/>
</dbReference>
<dbReference type="Pfam" id="PF05485">
    <property type="entry name" value="THAP"/>
    <property type="match status" value="1"/>
</dbReference>
<reference evidence="7 8" key="1">
    <citation type="submission" date="2024-06" db="EMBL/GenBank/DDBJ databases">
        <title>A chromosome-level genome assembly of beet webworm, Loxostege sticticalis.</title>
        <authorList>
            <person name="Zhang Y."/>
        </authorList>
    </citation>
    <scope>NUCLEOTIDE SEQUENCE [LARGE SCALE GENOMIC DNA]</scope>
    <source>
        <strain evidence="7">AQ026</strain>
        <tissue evidence="7">Whole body</tissue>
    </source>
</reference>
<dbReference type="PANTHER" id="PTHR46600">
    <property type="entry name" value="THAP DOMAIN-CONTAINING"/>
    <property type="match status" value="1"/>
</dbReference>
<gene>
    <name evidence="7" type="ORF">ABMA27_011003</name>
</gene>
<evidence type="ECO:0000256" key="5">
    <source>
        <dbReference type="PROSITE-ProRule" id="PRU00309"/>
    </source>
</evidence>
<accession>A0ABR3H2Y8</accession>
<dbReference type="Gene3D" id="6.20.210.20">
    <property type="entry name" value="THAP domain"/>
    <property type="match status" value="1"/>
</dbReference>
<keyword evidence="1" id="KW-0479">Metal-binding</keyword>
<dbReference type="PANTHER" id="PTHR46600:SF11">
    <property type="entry name" value="THAP DOMAIN-CONTAINING PROTEIN 10"/>
    <property type="match status" value="1"/>
</dbReference>
<sequence length="119" mass="13787">MPSCVVKACKNYMSKLKKSQGITYHRFPRKKNRRDDWVLIIRNCRGENNWNPSSASTVCSAHFDEIDFMTSAKGKRYLVPHSIPKRLLSNSPETQTQSTLSPLLQVLIFFKQFAYVFNV</sequence>
<dbReference type="InterPro" id="IPR006612">
    <property type="entry name" value="THAP_Znf"/>
</dbReference>
<dbReference type="SUPFAM" id="SSF57716">
    <property type="entry name" value="Glucocorticoid receptor-like (DNA-binding domain)"/>
    <property type="match status" value="1"/>
</dbReference>
<evidence type="ECO:0000256" key="4">
    <source>
        <dbReference type="ARBA" id="ARBA00023125"/>
    </source>
</evidence>
<organism evidence="7 8">
    <name type="scientific">Loxostege sticticalis</name>
    <name type="common">Beet webworm moth</name>
    <dbReference type="NCBI Taxonomy" id="481309"/>
    <lineage>
        <taxon>Eukaryota</taxon>
        <taxon>Metazoa</taxon>
        <taxon>Ecdysozoa</taxon>
        <taxon>Arthropoda</taxon>
        <taxon>Hexapoda</taxon>
        <taxon>Insecta</taxon>
        <taxon>Pterygota</taxon>
        <taxon>Neoptera</taxon>
        <taxon>Endopterygota</taxon>
        <taxon>Lepidoptera</taxon>
        <taxon>Glossata</taxon>
        <taxon>Ditrysia</taxon>
        <taxon>Pyraloidea</taxon>
        <taxon>Crambidae</taxon>
        <taxon>Pyraustinae</taxon>
        <taxon>Loxostege</taxon>
    </lineage>
</organism>
<keyword evidence="2 5" id="KW-0863">Zinc-finger</keyword>
<keyword evidence="8" id="KW-1185">Reference proteome</keyword>
<dbReference type="Proteomes" id="UP001549920">
    <property type="component" value="Unassembled WGS sequence"/>
</dbReference>
<name>A0ABR3H2Y8_LOXSC</name>
<evidence type="ECO:0000259" key="6">
    <source>
        <dbReference type="PROSITE" id="PS50950"/>
    </source>
</evidence>
<evidence type="ECO:0000256" key="2">
    <source>
        <dbReference type="ARBA" id="ARBA00022771"/>
    </source>
</evidence>
<proteinExistence type="predicted"/>
<dbReference type="InterPro" id="IPR026516">
    <property type="entry name" value="THAP1/10"/>
</dbReference>
<feature type="domain" description="THAP-type" evidence="6">
    <location>
        <begin position="1"/>
        <end position="87"/>
    </location>
</feature>
<keyword evidence="4 5" id="KW-0238">DNA-binding</keyword>